<feature type="domain" description="4'-phosphopantetheinyl transferase" evidence="1">
    <location>
        <begin position="160"/>
        <end position="230"/>
    </location>
</feature>
<dbReference type="Proteomes" id="UP000887023">
    <property type="component" value="Chromosome"/>
</dbReference>
<proteinExistence type="predicted"/>
<evidence type="ECO:0000259" key="2">
    <source>
        <dbReference type="Pfam" id="PF17837"/>
    </source>
</evidence>
<gene>
    <name evidence="3" type="ORF">KV203_11785</name>
</gene>
<feature type="domain" description="4'-phosphopantetheinyl transferase N-terminal" evidence="2">
    <location>
        <begin position="92"/>
        <end position="152"/>
    </location>
</feature>
<dbReference type="PANTHER" id="PTHR38096">
    <property type="entry name" value="ENTEROBACTIN SYNTHASE COMPONENT D"/>
    <property type="match status" value="1"/>
</dbReference>
<organism evidence="3 4">
    <name type="scientific">Skermania pinensis</name>
    <dbReference type="NCBI Taxonomy" id="39122"/>
    <lineage>
        <taxon>Bacteria</taxon>
        <taxon>Bacillati</taxon>
        <taxon>Actinomycetota</taxon>
        <taxon>Actinomycetes</taxon>
        <taxon>Mycobacteriales</taxon>
        <taxon>Gordoniaceae</taxon>
        <taxon>Skermania</taxon>
    </lineage>
</organism>
<keyword evidence="3" id="KW-0808">Transferase</keyword>
<dbReference type="PANTHER" id="PTHR38096:SF1">
    <property type="entry name" value="ENTEROBACTIN SYNTHASE COMPONENT D"/>
    <property type="match status" value="1"/>
</dbReference>
<dbReference type="InterPro" id="IPR003542">
    <property type="entry name" value="Enbac_synth_compD-like"/>
</dbReference>
<accession>A0ABX8S478</accession>
<dbReference type="GO" id="GO:0016740">
    <property type="term" value="F:transferase activity"/>
    <property type="evidence" value="ECO:0007669"/>
    <property type="project" value="UniProtKB-KW"/>
</dbReference>
<sequence>MGAAGSARPAVAADPAATGISTGLVEPVRWAFRVDPAAGGDGRAAACRGAVDARAGAAVIETILPAGVAGAELFTDPPELKPYPGEEGLLSAGAVDKRRREFVGARHCARQALAELGEPPAAILRGERGMPVFPKGVVGSLTHCDGYRAAALGHTLAVRSVGIDAEPHGPLPDGVLGEVSLRAEREELADNSGEWHLDRLLFCAKEATYKAWFPLTRRWLGFEDALITFDLTAHTFHSELLVPGGVLDGGPPLREFHGRWTIRDGLILTAIVVT</sequence>
<dbReference type="Pfam" id="PF17837">
    <property type="entry name" value="4PPT_N"/>
    <property type="match status" value="1"/>
</dbReference>
<dbReference type="InterPro" id="IPR008278">
    <property type="entry name" value="4-PPantetheinyl_Trfase_dom"/>
</dbReference>
<reference evidence="3" key="1">
    <citation type="submission" date="2021-07" db="EMBL/GenBank/DDBJ databases">
        <title>Candidatus Kaistella beijingensis sp. nov. isolated from a municipal wastewater treatment plant is involved in sludge foaming.</title>
        <authorList>
            <person name="Song Y."/>
            <person name="Liu S.-J."/>
        </authorList>
    </citation>
    <scope>NUCLEOTIDE SEQUENCE</scope>
    <source>
        <strain evidence="3">DSM 43998</strain>
    </source>
</reference>
<evidence type="ECO:0000313" key="3">
    <source>
        <dbReference type="EMBL" id="QXQ12638.1"/>
    </source>
</evidence>
<name>A0ABX8S478_9ACTN</name>
<dbReference type="InterPro" id="IPR041354">
    <property type="entry name" value="4PPT_N"/>
</dbReference>
<dbReference type="EMBL" id="CP079105">
    <property type="protein sequence ID" value="QXQ12638.1"/>
    <property type="molecule type" value="Genomic_DNA"/>
</dbReference>
<keyword evidence="4" id="KW-1185">Reference proteome</keyword>
<evidence type="ECO:0000313" key="4">
    <source>
        <dbReference type="Proteomes" id="UP000887023"/>
    </source>
</evidence>
<dbReference type="Pfam" id="PF01648">
    <property type="entry name" value="ACPS"/>
    <property type="match status" value="1"/>
</dbReference>
<protein>
    <submittedName>
        <fullName evidence="3">4'-phosphopantetheinyl transferase superfamily protein</fullName>
    </submittedName>
</protein>
<evidence type="ECO:0000259" key="1">
    <source>
        <dbReference type="Pfam" id="PF01648"/>
    </source>
</evidence>